<dbReference type="Gene3D" id="3.30.40.10">
    <property type="entry name" value="Zinc/RING finger domain, C3HC4 (zinc finger)"/>
    <property type="match status" value="1"/>
</dbReference>
<dbReference type="AlphaFoldDB" id="A0A8H6J9I8"/>
<dbReference type="EMBL" id="WIGM01000914">
    <property type="protein sequence ID" value="KAF6808867.1"/>
    <property type="molecule type" value="Genomic_DNA"/>
</dbReference>
<dbReference type="PROSITE" id="PS00518">
    <property type="entry name" value="ZF_RING_1"/>
    <property type="match status" value="1"/>
</dbReference>
<dbReference type="InterPro" id="IPR013083">
    <property type="entry name" value="Znf_RING/FYVE/PHD"/>
</dbReference>
<keyword evidence="8" id="KW-1185">Reference proteome</keyword>
<sequence length="209" mass="23295">MDIDPPKVGDMDVDVDMDMDAAPQPDPQPEPSASPVTRKRKGPQEDSSSDEATSSKRPQLSIACDACTEVFNPADVFQAYCGHNYCVGCMTRVAELSLATYDARPFPPRCCNVPFPQNEIRMRLPSGVSHRVLKRLVEDATKNYGMYCCNPYCSAFFKSNGEFPFYTVECPFCLTMTCIFCRGESHVPSTCVRDDDSVLARKLVFDLKN</sequence>
<dbReference type="InterPro" id="IPR017907">
    <property type="entry name" value="Znf_RING_CS"/>
</dbReference>
<evidence type="ECO:0000256" key="2">
    <source>
        <dbReference type="ARBA" id="ARBA00022771"/>
    </source>
</evidence>
<organism evidence="7 8">
    <name type="scientific">Colletotrichum musicola</name>
    <dbReference type="NCBI Taxonomy" id="2175873"/>
    <lineage>
        <taxon>Eukaryota</taxon>
        <taxon>Fungi</taxon>
        <taxon>Dikarya</taxon>
        <taxon>Ascomycota</taxon>
        <taxon>Pezizomycotina</taxon>
        <taxon>Sordariomycetes</taxon>
        <taxon>Hypocreomycetidae</taxon>
        <taxon>Glomerellales</taxon>
        <taxon>Glomerellaceae</taxon>
        <taxon>Colletotrichum</taxon>
        <taxon>Colletotrichum orchidearum species complex</taxon>
    </lineage>
</organism>
<evidence type="ECO:0000313" key="7">
    <source>
        <dbReference type="EMBL" id="KAF6808867.1"/>
    </source>
</evidence>
<dbReference type="InterPro" id="IPR031127">
    <property type="entry name" value="E3_UB_ligase_RBR"/>
</dbReference>
<dbReference type="Proteomes" id="UP000639643">
    <property type="component" value="Unassembled WGS sequence"/>
</dbReference>
<accession>A0A8H6J9I8</accession>
<protein>
    <submittedName>
        <fullName evidence="7">IBR finger domain-containing protein</fullName>
    </submittedName>
</protein>
<dbReference type="GO" id="GO:0004842">
    <property type="term" value="F:ubiquitin-protein transferase activity"/>
    <property type="evidence" value="ECO:0007669"/>
    <property type="project" value="InterPro"/>
</dbReference>
<comment type="caution">
    <text evidence="7">The sequence shown here is derived from an EMBL/GenBank/DDBJ whole genome shotgun (WGS) entry which is preliminary data.</text>
</comment>
<feature type="compositionally biased region" description="Basic and acidic residues" evidence="5">
    <location>
        <begin position="1"/>
        <end position="10"/>
    </location>
</feature>
<gene>
    <name evidence="7" type="ORF">CMUS01_13800</name>
</gene>
<keyword evidence="1" id="KW-0479">Metal-binding</keyword>
<dbReference type="OrthoDB" id="9977870at2759"/>
<evidence type="ECO:0000256" key="1">
    <source>
        <dbReference type="ARBA" id="ARBA00022723"/>
    </source>
</evidence>
<feature type="region of interest" description="Disordered" evidence="5">
    <location>
        <begin position="1"/>
        <end position="56"/>
    </location>
</feature>
<dbReference type="SUPFAM" id="SSF57850">
    <property type="entry name" value="RING/U-box"/>
    <property type="match status" value="1"/>
</dbReference>
<evidence type="ECO:0000256" key="5">
    <source>
        <dbReference type="SAM" id="MobiDB-lite"/>
    </source>
</evidence>
<reference evidence="7" key="1">
    <citation type="journal article" date="2020" name="Phytopathology">
        <title>Genome Sequence Resources of Colletotrichum truncatum, C. plurivorum, C. musicola, and C. sojae: Four Species Pathogenic to Soybean (Glycine max).</title>
        <authorList>
            <person name="Rogerio F."/>
            <person name="Boufleur T.R."/>
            <person name="Ciampi-Guillardi M."/>
            <person name="Sukno S.A."/>
            <person name="Thon M.R."/>
            <person name="Massola Junior N.S."/>
            <person name="Baroncelli R."/>
        </authorList>
    </citation>
    <scope>NUCLEOTIDE SEQUENCE</scope>
    <source>
        <strain evidence="7">LFN0074</strain>
    </source>
</reference>
<keyword evidence="3" id="KW-0833">Ubl conjugation pathway</keyword>
<dbReference type="GO" id="GO:0016567">
    <property type="term" value="P:protein ubiquitination"/>
    <property type="evidence" value="ECO:0007669"/>
    <property type="project" value="InterPro"/>
</dbReference>
<evidence type="ECO:0000259" key="6">
    <source>
        <dbReference type="Pfam" id="PF01485"/>
    </source>
</evidence>
<dbReference type="GO" id="GO:0008270">
    <property type="term" value="F:zinc ion binding"/>
    <property type="evidence" value="ECO:0007669"/>
    <property type="project" value="UniProtKB-KW"/>
</dbReference>
<evidence type="ECO:0000256" key="3">
    <source>
        <dbReference type="ARBA" id="ARBA00022786"/>
    </source>
</evidence>
<feature type="domain" description="IBR" evidence="6">
    <location>
        <begin position="133"/>
        <end position="191"/>
    </location>
</feature>
<keyword evidence="4" id="KW-0862">Zinc</keyword>
<keyword evidence="2" id="KW-0863">Zinc-finger</keyword>
<dbReference type="CDD" id="cd20335">
    <property type="entry name" value="BRcat_RBR"/>
    <property type="match status" value="1"/>
</dbReference>
<name>A0A8H6J9I8_9PEZI</name>
<dbReference type="Pfam" id="PF01485">
    <property type="entry name" value="IBR"/>
    <property type="match status" value="1"/>
</dbReference>
<dbReference type="PANTHER" id="PTHR11685">
    <property type="entry name" value="RBR FAMILY RING FINGER AND IBR DOMAIN-CONTAINING"/>
    <property type="match status" value="1"/>
</dbReference>
<dbReference type="InterPro" id="IPR002867">
    <property type="entry name" value="IBR_dom"/>
</dbReference>
<evidence type="ECO:0000256" key="4">
    <source>
        <dbReference type="ARBA" id="ARBA00022833"/>
    </source>
</evidence>
<proteinExistence type="predicted"/>
<evidence type="ECO:0000313" key="8">
    <source>
        <dbReference type="Proteomes" id="UP000639643"/>
    </source>
</evidence>